<proteinExistence type="inferred from homology"/>
<dbReference type="GO" id="GO:0009007">
    <property type="term" value="F:site-specific DNA-methyltransferase (adenine-specific) activity"/>
    <property type="evidence" value="ECO:0007669"/>
    <property type="project" value="UniProtKB-EC"/>
</dbReference>
<evidence type="ECO:0000256" key="1">
    <source>
        <dbReference type="ARBA" id="ARBA00022603"/>
    </source>
</evidence>
<evidence type="ECO:0000256" key="4">
    <source>
        <dbReference type="RuleBase" id="RU362026"/>
    </source>
</evidence>
<dbReference type="GO" id="GO:0008170">
    <property type="term" value="F:N-methyltransferase activity"/>
    <property type="evidence" value="ECO:0007669"/>
    <property type="project" value="InterPro"/>
</dbReference>
<dbReference type="Pfam" id="PF01555">
    <property type="entry name" value="N6_N4_Mtase"/>
    <property type="match status" value="1"/>
</dbReference>
<dbReference type="InterPro" id="IPR001091">
    <property type="entry name" value="RM_Methyltransferase"/>
</dbReference>
<protein>
    <recommendedName>
        <fullName evidence="4">Methyltransferase</fullName>
        <ecNumber evidence="4">2.1.1.-</ecNumber>
    </recommendedName>
</protein>
<dbReference type="GO" id="GO:0007059">
    <property type="term" value="P:chromosome segregation"/>
    <property type="evidence" value="ECO:0007669"/>
    <property type="project" value="TreeGrafter"/>
</dbReference>
<keyword evidence="2" id="KW-0808">Transferase</keyword>
<keyword evidence="7" id="KW-1185">Reference proteome</keyword>
<dbReference type="InterPro" id="IPR002941">
    <property type="entry name" value="DNA_methylase_N4/N6"/>
</dbReference>
<dbReference type="Pfam" id="PF02195">
    <property type="entry name" value="ParB_N"/>
    <property type="match status" value="1"/>
</dbReference>
<comment type="caution">
    <text evidence="6">The sequence shown here is derived from an EMBL/GenBank/DDBJ whole genome shotgun (WGS) entry which is preliminary data.</text>
</comment>
<dbReference type="SMART" id="SM00470">
    <property type="entry name" value="ParB"/>
    <property type="match status" value="1"/>
</dbReference>
<evidence type="ECO:0000313" key="6">
    <source>
        <dbReference type="EMBL" id="MBC2667201.1"/>
    </source>
</evidence>
<comment type="similarity">
    <text evidence="4">Belongs to the N(4)/N(6)-methyltransferase family.</text>
</comment>
<keyword evidence="1" id="KW-0489">Methyltransferase</keyword>
<dbReference type="PANTHER" id="PTHR33375:SF1">
    <property type="entry name" value="CHROMOSOME-PARTITIONING PROTEIN PARB-RELATED"/>
    <property type="match status" value="1"/>
</dbReference>
<dbReference type="PIRSF" id="PIRSF036758">
    <property type="entry name" value="Aden_M_ParB"/>
    <property type="match status" value="1"/>
</dbReference>
<dbReference type="SUPFAM" id="SSF110849">
    <property type="entry name" value="ParB/Sulfiredoxin"/>
    <property type="match status" value="1"/>
</dbReference>
<dbReference type="SUPFAM" id="SSF53335">
    <property type="entry name" value="S-adenosyl-L-methionine-dependent methyltransferases"/>
    <property type="match status" value="1"/>
</dbReference>
<dbReference type="CDD" id="cd16403">
    <property type="entry name" value="ParB_N_like_MT"/>
    <property type="match status" value="1"/>
</dbReference>
<sequence length="437" mass="47858">MTHIPNHPHLELVATSSLTPNPRNARTHSDKQISQIGASIRKFGWLVPIVIDDANMIAAGHGRWLAAKALGLDEVPVIRARFMTDHDRRAFALAENRLGELAGYDAKLLTEELEILFADGYDLEITGFTTADLDFALPEDKVEEKPEKVELPDEDAVAVSREGDLWLIGPHRLYCGDARDAASYEALLGEDRAGIVFADPPYNVPIDGFVSGTGRHREFVMGTGEMSVAEFTTFLRAIFRQCARFSAEASIHYIAMDWRHARELLDAADGVYSEHKQLVVWDKGTGGMGSFYRSQYELIFVFKSGRGRHTNNFGLGDTGRYRTNVVKYAGANTFRKGRKRDLADHSTVKPTALIADFLIDCSNRGEIALDPCAGSGSTLIAAHRTGRRGAGIELDPRYVDTALARLADASGLVPVLAATGQTFAEVAAEHAGLVEEN</sequence>
<dbReference type="InterPro" id="IPR003115">
    <property type="entry name" value="ParB_N"/>
</dbReference>
<feature type="domain" description="ParB-like N-terminal" evidence="5">
    <location>
        <begin position="11"/>
        <end position="97"/>
    </location>
</feature>
<gene>
    <name evidence="6" type="ORF">H7F51_16900</name>
</gene>
<organism evidence="6 7">
    <name type="scientific">Novosphingobium flavum</name>
    <dbReference type="NCBI Taxonomy" id="1778672"/>
    <lineage>
        <taxon>Bacteria</taxon>
        <taxon>Pseudomonadati</taxon>
        <taxon>Pseudomonadota</taxon>
        <taxon>Alphaproteobacteria</taxon>
        <taxon>Sphingomonadales</taxon>
        <taxon>Sphingomonadaceae</taxon>
        <taxon>Novosphingobium</taxon>
    </lineage>
</organism>
<dbReference type="InterPro" id="IPR015840">
    <property type="entry name" value="DNA_MeTrfase_ParB"/>
</dbReference>
<dbReference type="PANTHER" id="PTHR33375">
    <property type="entry name" value="CHROMOSOME-PARTITIONING PROTEIN PARB-RELATED"/>
    <property type="match status" value="1"/>
</dbReference>
<dbReference type="RefSeq" id="WP_185665502.1">
    <property type="nucleotide sequence ID" value="NZ_JACLAW010000016.1"/>
</dbReference>
<dbReference type="GO" id="GO:0005694">
    <property type="term" value="C:chromosome"/>
    <property type="evidence" value="ECO:0007669"/>
    <property type="project" value="TreeGrafter"/>
</dbReference>
<name>A0A7X1FUH5_9SPHN</name>
<dbReference type="GO" id="GO:0003677">
    <property type="term" value="F:DNA binding"/>
    <property type="evidence" value="ECO:0007669"/>
    <property type="project" value="InterPro"/>
</dbReference>
<dbReference type="Gene3D" id="3.90.1530.10">
    <property type="entry name" value="Conserved hypothetical protein from pyrococcus furiosus pfu- 392566-001, ParB domain"/>
    <property type="match status" value="1"/>
</dbReference>
<evidence type="ECO:0000313" key="7">
    <source>
        <dbReference type="Proteomes" id="UP000566813"/>
    </source>
</evidence>
<dbReference type="EC" id="2.1.1.-" evidence="4"/>
<dbReference type="PRINTS" id="PR00508">
    <property type="entry name" value="S21N4MTFRASE"/>
</dbReference>
<comment type="catalytic activity">
    <reaction evidence="3">
        <text>a 2'-deoxyadenosine in DNA + S-adenosyl-L-methionine = an N(6)-methyl-2'-deoxyadenosine in DNA + S-adenosyl-L-homocysteine + H(+)</text>
        <dbReference type="Rhea" id="RHEA:15197"/>
        <dbReference type="Rhea" id="RHEA-COMP:12418"/>
        <dbReference type="Rhea" id="RHEA-COMP:12419"/>
        <dbReference type="ChEBI" id="CHEBI:15378"/>
        <dbReference type="ChEBI" id="CHEBI:57856"/>
        <dbReference type="ChEBI" id="CHEBI:59789"/>
        <dbReference type="ChEBI" id="CHEBI:90615"/>
        <dbReference type="ChEBI" id="CHEBI:90616"/>
        <dbReference type="EC" id="2.1.1.72"/>
    </reaction>
</comment>
<dbReference type="InterPro" id="IPR050336">
    <property type="entry name" value="Chromosome_partition/occlusion"/>
</dbReference>
<dbReference type="Gene3D" id="3.40.50.150">
    <property type="entry name" value="Vaccinia Virus protein VP39"/>
    <property type="match status" value="1"/>
</dbReference>
<evidence type="ECO:0000259" key="5">
    <source>
        <dbReference type="SMART" id="SM00470"/>
    </source>
</evidence>
<dbReference type="InterPro" id="IPR029063">
    <property type="entry name" value="SAM-dependent_MTases_sf"/>
</dbReference>
<evidence type="ECO:0000256" key="2">
    <source>
        <dbReference type="ARBA" id="ARBA00022679"/>
    </source>
</evidence>
<accession>A0A7X1FUH5</accession>
<dbReference type="GO" id="GO:0045881">
    <property type="term" value="P:positive regulation of sporulation resulting in formation of a cellular spore"/>
    <property type="evidence" value="ECO:0007669"/>
    <property type="project" value="TreeGrafter"/>
</dbReference>
<dbReference type="EMBL" id="JACLAW010000016">
    <property type="protein sequence ID" value="MBC2667201.1"/>
    <property type="molecule type" value="Genomic_DNA"/>
</dbReference>
<reference evidence="6 7" key="1">
    <citation type="submission" date="2020-08" db="EMBL/GenBank/DDBJ databases">
        <title>The genome sequence of type strain Novosphingobium flavum NBRC 111647.</title>
        <authorList>
            <person name="Liu Y."/>
        </authorList>
    </citation>
    <scope>NUCLEOTIDE SEQUENCE [LARGE SCALE GENOMIC DNA]</scope>
    <source>
        <strain evidence="6 7">NBRC 111647</strain>
    </source>
</reference>
<dbReference type="GO" id="GO:0032259">
    <property type="term" value="P:methylation"/>
    <property type="evidence" value="ECO:0007669"/>
    <property type="project" value="UniProtKB-KW"/>
</dbReference>
<dbReference type="AlphaFoldDB" id="A0A7X1FUH5"/>
<evidence type="ECO:0000256" key="3">
    <source>
        <dbReference type="ARBA" id="ARBA00047942"/>
    </source>
</evidence>
<dbReference type="InterPro" id="IPR036086">
    <property type="entry name" value="ParB/Sulfiredoxin_sf"/>
</dbReference>
<dbReference type="Proteomes" id="UP000566813">
    <property type="component" value="Unassembled WGS sequence"/>
</dbReference>